<evidence type="ECO:0000313" key="1">
    <source>
        <dbReference type="EMBL" id="KAI3759319.1"/>
    </source>
</evidence>
<dbReference type="Proteomes" id="UP001055879">
    <property type="component" value="Linkage Group LG02"/>
</dbReference>
<dbReference type="EMBL" id="CM042048">
    <property type="protein sequence ID" value="KAI3759319.1"/>
    <property type="molecule type" value="Genomic_DNA"/>
</dbReference>
<sequence>MGLQSPDSKKIVDIGHGPSTLARKLFTWRNRDRGQLRHSNNDPRFVPSGVCTMRSADYGQLGTPQSAGNIPLCIEGLRDNYIKEIACGSHHVAFLNSNFEVYTWGREQKGG</sequence>
<reference evidence="2" key="1">
    <citation type="journal article" date="2022" name="Mol. Ecol. Resour.">
        <title>The genomes of chicory, endive, great burdock and yacon provide insights into Asteraceae palaeo-polyploidization history and plant inulin production.</title>
        <authorList>
            <person name="Fan W."/>
            <person name="Wang S."/>
            <person name="Wang H."/>
            <person name="Wang A."/>
            <person name="Jiang F."/>
            <person name="Liu H."/>
            <person name="Zhao H."/>
            <person name="Xu D."/>
            <person name="Zhang Y."/>
        </authorList>
    </citation>
    <scope>NUCLEOTIDE SEQUENCE [LARGE SCALE GENOMIC DNA]</scope>
    <source>
        <strain evidence="2">cv. Niubang</strain>
    </source>
</reference>
<comment type="caution">
    <text evidence="1">The sequence shown here is derived from an EMBL/GenBank/DDBJ whole genome shotgun (WGS) entry which is preliminary data.</text>
</comment>
<keyword evidence="2" id="KW-1185">Reference proteome</keyword>
<gene>
    <name evidence="1" type="ORF">L6452_07046</name>
</gene>
<organism evidence="1 2">
    <name type="scientific">Arctium lappa</name>
    <name type="common">Greater burdock</name>
    <name type="synonym">Lappa major</name>
    <dbReference type="NCBI Taxonomy" id="4217"/>
    <lineage>
        <taxon>Eukaryota</taxon>
        <taxon>Viridiplantae</taxon>
        <taxon>Streptophyta</taxon>
        <taxon>Embryophyta</taxon>
        <taxon>Tracheophyta</taxon>
        <taxon>Spermatophyta</taxon>
        <taxon>Magnoliopsida</taxon>
        <taxon>eudicotyledons</taxon>
        <taxon>Gunneridae</taxon>
        <taxon>Pentapetalae</taxon>
        <taxon>asterids</taxon>
        <taxon>campanulids</taxon>
        <taxon>Asterales</taxon>
        <taxon>Asteraceae</taxon>
        <taxon>Carduoideae</taxon>
        <taxon>Cardueae</taxon>
        <taxon>Arctiinae</taxon>
        <taxon>Arctium</taxon>
    </lineage>
</organism>
<proteinExistence type="predicted"/>
<protein>
    <submittedName>
        <fullName evidence="1">Uncharacterized protein</fullName>
    </submittedName>
</protein>
<reference evidence="1 2" key="2">
    <citation type="journal article" date="2022" name="Mol. Ecol. Resour.">
        <title>The genomes of chicory, endive, great burdock and yacon provide insights into Asteraceae paleo-polyploidization history and plant inulin production.</title>
        <authorList>
            <person name="Fan W."/>
            <person name="Wang S."/>
            <person name="Wang H."/>
            <person name="Wang A."/>
            <person name="Jiang F."/>
            <person name="Liu H."/>
            <person name="Zhao H."/>
            <person name="Xu D."/>
            <person name="Zhang Y."/>
        </authorList>
    </citation>
    <scope>NUCLEOTIDE SEQUENCE [LARGE SCALE GENOMIC DNA]</scope>
    <source>
        <strain evidence="2">cv. Niubang</strain>
    </source>
</reference>
<evidence type="ECO:0000313" key="2">
    <source>
        <dbReference type="Proteomes" id="UP001055879"/>
    </source>
</evidence>
<accession>A0ACB9EK77</accession>
<name>A0ACB9EK77_ARCLA</name>